<dbReference type="SUPFAM" id="SSF52540">
    <property type="entry name" value="P-loop containing nucleoside triphosphate hydrolases"/>
    <property type="match status" value="1"/>
</dbReference>
<dbReference type="HAMAP" id="MF_02040">
    <property type="entry name" value="Mrp_NBP35"/>
    <property type="match status" value="1"/>
</dbReference>
<keyword evidence="4 9" id="KW-0547">Nucleotide-binding</keyword>
<dbReference type="RefSeq" id="WP_108782424.1">
    <property type="nucleotide sequence ID" value="NZ_OMKW01000002.1"/>
</dbReference>
<dbReference type="Pfam" id="PF10609">
    <property type="entry name" value="ParA"/>
    <property type="match status" value="1"/>
</dbReference>
<keyword evidence="6 9" id="KW-0408">Iron</keyword>
<dbReference type="InterPro" id="IPR019591">
    <property type="entry name" value="Mrp/NBP35_ATP-bd"/>
</dbReference>
<protein>
    <recommendedName>
        <fullName evidence="9">Iron-sulfur cluster carrier protein</fullName>
    </recommendedName>
</protein>
<sequence>MALTKDALIAALSDIPDPSGSGNLVSNDRVRAITIDGDAVRFLLEMPAELAARAERQRAAAEQVAKTLGAAKASVLLTAHNDGSAPKAAPPPDLKIGRHPTQQAGPQKVTGVNRIIAIASGKGGVGKSTVSSNLAVALAQQGKRVGLLDADVYGPSQPRMLGISGRPGAGDDGQTIIPLRAHGVTVMSIGFMLADDEAVIWRGPMLMGALQQFLGQVQWGDLDVLIVDLPPGTGDVQLTLAQKAELTGAIVVSTPQDIALLDARKALNMFSKTKTPVLGMIENMSTHICPKCGHESHIFGNGGAKAEAEKLRIPYLGAVPLDMSIREAGDGGAPITAADPDGQHAAIFQGMAQRLIEGGLV</sequence>
<dbReference type="OrthoDB" id="9809679at2"/>
<dbReference type="PANTHER" id="PTHR42961:SF2">
    <property type="entry name" value="IRON-SULFUR PROTEIN NUBPL"/>
    <property type="match status" value="1"/>
</dbReference>
<dbReference type="Gene3D" id="3.40.50.300">
    <property type="entry name" value="P-loop containing nucleotide triphosphate hydrolases"/>
    <property type="match status" value="1"/>
</dbReference>
<evidence type="ECO:0000256" key="9">
    <source>
        <dbReference type="HAMAP-Rule" id="MF_02040"/>
    </source>
</evidence>
<keyword evidence="9" id="KW-0378">Hydrolase</keyword>
<evidence type="ECO:0000256" key="7">
    <source>
        <dbReference type="ARBA" id="ARBA00023014"/>
    </source>
</evidence>
<comment type="similarity">
    <text evidence="8 9">Belongs to the Mrp/NBP35 ATP-binding proteins family.</text>
</comment>
<dbReference type="InterPro" id="IPR034904">
    <property type="entry name" value="FSCA_dom_sf"/>
</dbReference>
<dbReference type="CDD" id="cd02037">
    <property type="entry name" value="Mrp_NBP35"/>
    <property type="match status" value="1"/>
</dbReference>
<evidence type="ECO:0000256" key="10">
    <source>
        <dbReference type="SAM" id="MobiDB-lite"/>
    </source>
</evidence>
<dbReference type="GO" id="GO:0005524">
    <property type="term" value="F:ATP binding"/>
    <property type="evidence" value="ECO:0007669"/>
    <property type="project" value="UniProtKB-UniRule"/>
</dbReference>
<dbReference type="PROSITE" id="PS01215">
    <property type="entry name" value="MRP"/>
    <property type="match status" value="1"/>
</dbReference>
<evidence type="ECO:0000313" key="12">
    <source>
        <dbReference type="EMBL" id="SPF29753.1"/>
    </source>
</evidence>
<proteinExistence type="inferred from homology"/>
<organism evidence="12 13">
    <name type="scientific">Pontivivens insulae</name>
    <dbReference type="NCBI Taxonomy" id="1639689"/>
    <lineage>
        <taxon>Bacteria</taxon>
        <taxon>Pseudomonadati</taxon>
        <taxon>Pseudomonadota</taxon>
        <taxon>Alphaproteobacteria</taxon>
        <taxon>Rhodobacterales</taxon>
        <taxon>Paracoccaceae</taxon>
        <taxon>Pontivivens</taxon>
    </lineage>
</organism>
<comment type="similarity">
    <text evidence="1">In the N-terminal section; belongs to the MIP18 family.</text>
</comment>
<dbReference type="GO" id="GO:0140663">
    <property type="term" value="F:ATP-dependent FeS chaperone activity"/>
    <property type="evidence" value="ECO:0007669"/>
    <property type="project" value="InterPro"/>
</dbReference>
<evidence type="ECO:0000256" key="3">
    <source>
        <dbReference type="ARBA" id="ARBA00022723"/>
    </source>
</evidence>
<dbReference type="GO" id="GO:0016226">
    <property type="term" value="P:iron-sulfur cluster assembly"/>
    <property type="evidence" value="ECO:0007669"/>
    <property type="project" value="InterPro"/>
</dbReference>
<evidence type="ECO:0000313" key="13">
    <source>
        <dbReference type="Proteomes" id="UP000244932"/>
    </source>
</evidence>
<dbReference type="GO" id="GO:0046872">
    <property type="term" value="F:metal ion binding"/>
    <property type="evidence" value="ECO:0007669"/>
    <property type="project" value="UniProtKB-KW"/>
</dbReference>
<comment type="similarity">
    <text evidence="2">In the C-terminal section; belongs to the Mrp/NBP35 ATP-binding proteins family.</text>
</comment>
<dbReference type="InterPro" id="IPR002744">
    <property type="entry name" value="MIP18-like"/>
</dbReference>
<dbReference type="InterPro" id="IPR033756">
    <property type="entry name" value="YlxH/NBP35"/>
</dbReference>
<feature type="domain" description="MIP18 family-like" evidence="11">
    <location>
        <begin position="5"/>
        <end position="74"/>
    </location>
</feature>
<dbReference type="InterPro" id="IPR044304">
    <property type="entry name" value="NUBPL-like"/>
</dbReference>
<reference evidence="12 13" key="1">
    <citation type="submission" date="2018-03" db="EMBL/GenBank/DDBJ databases">
        <authorList>
            <person name="Keele B.F."/>
        </authorList>
    </citation>
    <scope>NUCLEOTIDE SEQUENCE [LARGE SCALE GENOMIC DNA]</scope>
    <source>
        <strain evidence="12 13">CeCT 8812</strain>
    </source>
</reference>
<dbReference type="GO" id="GO:0016887">
    <property type="term" value="F:ATP hydrolysis activity"/>
    <property type="evidence" value="ECO:0007669"/>
    <property type="project" value="UniProtKB-UniRule"/>
</dbReference>
<dbReference type="AlphaFoldDB" id="A0A2R8ABX2"/>
<comment type="subunit">
    <text evidence="9">Homodimer.</text>
</comment>
<name>A0A2R8ABX2_9RHOB</name>
<dbReference type="InterPro" id="IPR027417">
    <property type="entry name" value="P-loop_NTPase"/>
</dbReference>
<dbReference type="FunFam" id="3.40.50.300:FF:000418">
    <property type="entry name" value="Iron-sulfur cluster carrier protein"/>
    <property type="match status" value="1"/>
</dbReference>
<dbReference type="InterPro" id="IPR000808">
    <property type="entry name" value="Mrp-like_CS"/>
</dbReference>
<keyword evidence="3 9" id="KW-0479">Metal-binding</keyword>
<dbReference type="Proteomes" id="UP000244932">
    <property type="component" value="Unassembled WGS sequence"/>
</dbReference>
<dbReference type="Pfam" id="PF01883">
    <property type="entry name" value="FeS_assembly_P"/>
    <property type="match status" value="1"/>
</dbReference>
<dbReference type="GO" id="GO:0051539">
    <property type="term" value="F:4 iron, 4 sulfur cluster binding"/>
    <property type="evidence" value="ECO:0007669"/>
    <property type="project" value="TreeGrafter"/>
</dbReference>
<evidence type="ECO:0000256" key="2">
    <source>
        <dbReference type="ARBA" id="ARBA00008205"/>
    </source>
</evidence>
<dbReference type="EMBL" id="OMKW01000002">
    <property type="protein sequence ID" value="SPF29753.1"/>
    <property type="molecule type" value="Genomic_DNA"/>
</dbReference>
<feature type="region of interest" description="Disordered" evidence="10">
    <location>
        <begin position="81"/>
        <end position="108"/>
    </location>
</feature>
<comment type="function">
    <text evidence="9">Binds and transfers iron-sulfur (Fe-S) clusters to target apoproteins. Can hydrolyze ATP.</text>
</comment>
<accession>A0A2R8ABX2</accession>
<evidence type="ECO:0000256" key="4">
    <source>
        <dbReference type="ARBA" id="ARBA00022741"/>
    </source>
</evidence>
<dbReference type="PANTHER" id="PTHR42961">
    <property type="entry name" value="IRON-SULFUR PROTEIN NUBPL"/>
    <property type="match status" value="1"/>
</dbReference>
<evidence type="ECO:0000256" key="8">
    <source>
        <dbReference type="ARBA" id="ARBA00024036"/>
    </source>
</evidence>
<keyword evidence="5 9" id="KW-0067">ATP-binding</keyword>
<gene>
    <name evidence="12" type="primary">apbC</name>
    <name evidence="12" type="ORF">POI8812_02070</name>
</gene>
<evidence type="ECO:0000256" key="6">
    <source>
        <dbReference type="ARBA" id="ARBA00023004"/>
    </source>
</evidence>
<evidence type="ECO:0000259" key="11">
    <source>
        <dbReference type="Pfam" id="PF01883"/>
    </source>
</evidence>
<evidence type="ECO:0000256" key="5">
    <source>
        <dbReference type="ARBA" id="ARBA00022840"/>
    </source>
</evidence>
<dbReference type="SUPFAM" id="SSF117916">
    <property type="entry name" value="Fe-S cluster assembly (FSCA) domain-like"/>
    <property type="match status" value="1"/>
</dbReference>
<keyword evidence="13" id="KW-1185">Reference proteome</keyword>
<evidence type="ECO:0000256" key="1">
    <source>
        <dbReference type="ARBA" id="ARBA00007352"/>
    </source>
</evidence>
<feature type="binding site" evidence="9">
    <location>
        <begin position="121"/>
        <end position="128"/>
    </location>
    <ligand>
        <name>ATP</name>
        <dbReference type="ChEBI" id="CHEBI:30616"/>
    </ligand>
</feature>
<keyword evidence="7 9" id="KW-0411">Iron-sulfur</keyword>